<gene>
    <name evidence="3" type="ORF">DMH04_11250</name>
</gene>
<feature type="transmembrane region" description="Helical" evidence="2">
    <location>
        <begin position="1022"/>
        <end position="1043"/>
    </location>
</feature>
<reference evidence="3 4" key="1">
    <citation type="submission" date="2018-05" db="EMBL/GenBank/DDBJ databases">
        <title>Evolution of GPA BGCs.</title>
        <authorList>
            <person name="Waglechner N."/>
            <person name="Wright G.D."/>
        </authorList>
    </citation>
    <scope>NUCLEOTIDE SEQUENCE [LARGE SCALE GENOMIC DNA]</scope>
    <source>
        <strain evidence="3 4">A82846</strain>
    </source>
</reference>
<keyword evidence="2" id="KW-0472">Membrane</keyword>
<sequence>MVFIVSSVVCPCVIRARYPARSGRGIALTAAGRRARAAGAAMVNAQDPTDSRESTVMSDPAMSKLARLSLANRGLVALVTLIVLGFGAYTIPQLKQQLLPPLSLPVAVVTAQLPSAPPEIVAQQLTTPIETAVKSVNGADSVTSVSREGYATVEVAFDYSTPADDMVSRLQAAVARIAGQLPEGSDPQVSAGSFENVPIMQVSATSTADPRAFTERLRRVVLPKFQGIAGVRGVELLGGTTDQVRITLDPAKAAAAGVTTAAVSEVLRSNGSAAPAGTLTQQKESLSIQVGAALRTVDDVRNLFVAGESQADAPARAPVRLSSVATVELVPDEVTSLTRVDGRPSVGLSVTMRPDGNAVSISHDIRALVPDLQRELGGDAKLTITSDSAPAIEKAVEGLTTEGMLGLGFAVLVILVFLMSLRSTLVTALSIPVSLVIALLALWARDYTLNLLTLGALTIAVGRVVDDSIVVLENIKRHLSYGTPKREAVLTGVREVTGAVVSSTLTTVAVFLPIAFIGGFIGQVFGPFAVTITVALLASLLVALTIVPAFAYWFLRTPSGATSPEERERIHQEASERERRSLLQRIYVPVIRFATRRRLTTLMIGALVFVGTAGLATQLQTNYLDQSDTTTVTVSQKMPVGTSLTTTDAAAAKVERILAEYPEVAISQVTIGASGTSGAFGGESNGGEASFTITVKEGTDLSAFTKKVRDRLATVTDIGKTTVGIGEDIGGSSSALEVVVRSTDPATLTEAAELVRTAMTGTPNVINVTSNLAASAPRVDITVNREAAARNGLSDTAIAEHVSTVYRGVTLTSATVDGRQRDIVLRSGTAPADLDALRAMQVPTASGPVRLDALASVQRVAGPVQITHADGTRFASITGTADIADTGAVTADLETRLAALKLPAGATYSIGGVSADQDLAFRDLGLALAAAVILVFLIMAATFRSIVQPLILMVSIPFAATGAVLLLLLTGTALGLPGLIGLLMLIGIVVTNAIVLMDLINQYRAKGMSIHEAVIEGGRRRLRPILMTAVATICALSPMALGITQSGEFISRPLAIVVIGGLVSSTLLTLVLVPTLYTIVEGASERRRAKRRAKVPEAEPTESALSGSHSGL</sequence>
<dbReference type="Gene3D" id="1.20.1640.10">
    <property type="entry name" value="Multidrug efflux transporter AcrB transmembrane domain"/>
    <property type="match status" value="2"/>
</dbReference>
<feature type="transmembrane region" description="Helical" evidence="2">
    <location>
        <begin position="425"/>
        <end position="445"/>
    </location>
</feature>
<comment type="caution">
    <text evidence="3">The sequence shown here is derived from an EMBL/GenBank/DDBJ whole genome shotgun (WGS) entry which is preliminary data.</text>
</comment>
<dbReference type="Proteomes" id="UP000287547">
    <property type="component" value="Unassembled WGS sequence"/>
</dbReference>
<dbReference type="AlphaFoldDB" id="A0A428ZHK4"/>
<dbReference type="Gene3D" id="3.30.70.1440">
    <property type="entry name" value="Multidrug efflux transporter AcrB pore domain"/>
    <property type="match status" value="1"/>
</dbReference>
<dbReference type="EMBL" id="QHKI01000006">
    <property type="protein sequence ID" value="RSM87573.1"/>
    <property type="molecule type" value="Genomic_DNA"/>
</dbReference>
<evidence type="ECO:0000256" key="1">
    <source>
        <dbReference type="SAM" id="MobiDB-lite"/>
    </source>
</evidence>
<feature type="transmembrane region" description="Helical" evidence="2">
    <location>
        <begin position="399"/>
        <end position="418"/>
    </location>
</feature>
<keyword evidence="2" id="KW-0812">Transmembrane</keyword>
<dbReference type="Gene3D" id="3.30.70.1320">
    <property type="entry name" value="Multidrug efflux transporter AcrB pore domain like"/>
    <property type="match status" value="1"/>
</dbReference>
<name>A0A428ZHK4_KIBAR</name>
<dbReference type="PANTHER" id="PTHR32063:SF0">
    <property type="entry name" value="SWARMING MOTILITY PROTEIN SWRC"/>
    <property type="match status" value="1"/>
</dbReference>
<feature type="compositionally biased region" description="Polar residues" evidence="1">
    <location>
        <begin position="1103"/>
        <end position="1112"/>
    </location>
</feature>
<dbReference type="InterPro" id="IPR001036">
    <property type="entry name" value="Acrflvin-R"/>
</dbReference>
<evidence type="ECO:0000313" key="4">
    <source>
        <dbReference type="Proteomes" id="UP000287547"/>
    </source>
</evidence>
<dbReference type="Gene3D" id="3.30.2090.10">
    <property type="entry name" value="Multidrug efflux transporter AcrB TolC docking domain, DN and DC subdomains"/>
    <property type="match status" value="2"/>
</dbReference>
<dbReference type="OrthoDB" id="3306666at2"/>
<feature type="transmembrane region" description="Helical" evidence="2">
    <location>
        <begin position="979"/>
        <end position="1001"/>
    </location>
</feature>
<feature type="transmembrane region" description="Helical" evidence="2">
    <location>
        <begin position="1055"/>
        <end position="1080"/>
    </location>
</feature>
<proteinExistence type="predicted"/>
<dbReference type="SUPFAM" id="SSF82714">
    <property type="entry name" value="Multidrug efflux transporter AcrB TolC docking domain, DN and DC subdomains"/>
    <property type="match status" value="2"/>
</dbReference>
<keyword evidence="2" id="KW-1133">Transmembrane helix</keyword>
<feature type="transmembrane region" description="Helical" evidence="2">
    <location>
        <begin position="70"/>
        <end position="91"/>
    </location>
</feature>
<feature type="transmembrane region" description="Helical" evidence="2">
    <location>
        <begin position="528"/>
        <end position="555"/>
    </location>
</feature>
<dbReference type="SUPFAM" id="SSF82693">
    <property type="entry name" value="Multidrug efflux transporter AcrB pore domain, PN1, PN2, PC1 and PC2 subdomains"/>
    <property type="match status" value="3"/>
</dbReference>
<dbReference type="Pfam" id="PF00873">
    <property type="entry name" value="ACR_tran"/>
    <property type="match status" value="1"/>
</dbReference>
<feature type="region of interest" description="Disordered" evidence="1">
    <location>
        <begin position="1088"/>
        <end position="1112"/>
    </location>
</feature>
<dbReference type="Gene3D" id="3.30.70.1430">
    <property type="entry name" value="Multidrug efflux transporter AcrB pore domain"/>
    <property type="match status" value="2"/>
</dbReference>
<feature type="transmembrane region" description="Helical" evidence="2">
    <location>
        <begin position="950"/>
        <end position="973"/>
    </location>
</feature>
<dbReference type="InterPro" id="IPR027463">
    <property type="entry name" value="AcrB_DN_DC_subdom"/>
</dbReference>
<dbReference type="GO" id="GO:0042910">
    <property type="term" value="F:xenobiotic transmembrane transporter activity"/>
    <property type="evidence" value="ECO:0007669"/>
    <property type="project" value="TreeGrafter"/>
</dbReference>
<feature type="transmembrane region" description="Helical" evidence="2">
    <location>
        <begin position="496"/>
        <end position="522"/>
    </location>
</feature>
<accession>A0A428ZHK4</accession>
<dbReference type="SUPFAM" id="SSF82866">
    <property type="entry name" value="Multidrug efflux transporter AcrB transmembrane domain"/>
    <property type="match status" value="2"/>
</dbReference>
<protein>
    <submittedName>
        <fullName evidence="3">Hydrogenase expression protein</fullName>
    </submittedName>
</protein>
<evidence type="ECO:0000256" key="2">
    <source>
        <dbReference type="SAM" id="Phobius"/>
    </source>
</evidence>
<dbReference type="PANTHER" id="PTHR32063">
    <property type="match status" value="1"/>
</dbReference>
<dbReference type="GO" id="GO:0005886">
    <property type="term" value="C:plasma membrane"/>
    <property type="evidence" value="ECO:0007669"/>
    <property type="project" value="TreeGrafter"/>
</dbReference>
<dbReference type="PRINTS" id="PR00702">
    <property type="entry name" value="ACRIFLAVINRP"/>
</dbReference>
<feature type="transmembrane region" description="Helical" evidence="2">
    <location>
        <begin position="924"/>
        <end position="943"/>
    </location>
</feature>
<organism evidence="3 4">
    <name type="scientific">Kibdelosporangium aridum</name>
    <dbReference type="NCBI Taxonomy" id="2030"/>
    <lineage>
        <taxon>Bacteria</taxon>
        <taxon>Bacillati</taxon>
        <taxon>Actinomycetota</taxon>
        <taxon>Actinomycetes</taxon>
        <taxon>Pseudonocardiales</taxon>
        <taxon>Pseudonocardiaceae</taxon>
        <taxon>Kibdelosporangium</taxon>
    </lineage>
</organism>
<evidence type="ECO:0000313" key="3">
    <source>
        <dbReference type="EMBL" id="RSM87573.1"/>
    </source>
</evidence>